<feature type="domain" description="Acyltransferase 3" evidence="2">
    <location>
        <begin position="27"/>
        <end position="351"/>
    </location>
</feature>
<keyword evidence="1" id="KW-1133">Transmembrane helix</keyword>
<evidence type="ECO:0000256" key="1">
    <source>
        <dbReference type="SAM" id="Phobius"/>
    </source>
</evidence>
<dbReference type="Proteomes" id="UP000199643">
    <property type="component" value="Unassembled WGS sequence"/>
</dbReference>
<dbReference type="PANTHER" id="PTHR23028">
    <property type="entry name" value="ACETYLTRANSFERASE"/>
    <property type="match status" value="1"/>
</dbReference>
<dbReference type="PANTHER" id="PTHR23028:SF134">
    <property type="entry name" value="PUTATIVE (AFU_ORTHOLOGUE AFUA_4G08520)-RELATED"/>
    <property type="match status" value="1"/>
</dbReference>
<keyword evidence="3" id="KW-0808">Transferase</keyword>
<evidence type="ECO:0000259" key="2">
    <source>
        <dbReference type="Pfam" id="PF01757"/>
    </source>
</evidence>
<proteinExistence type="predicted"/>
<accession>A0A1G7P3A9</accession>
<reference evidence="4" key="1">
    <citation type="submission" date="2016-10" db="EMBL/GenBank/DDBJ databases">
        <authorList>
            <person name="Varghese N."/>
            <person name="Submissions S."/>
        </authorList>
    </citation>
    <scope>NUCLEOTIDE SEQUENCE [LARGE SCALE GENOMIC DNA]</scope>
    <source>
        <strain evidence="4">DSM 17933</strain>
    </source>
</reference>
<feature type="transmembrane region" description="Helical" evidence="1">
    <location>
        <begin position="127"/>
        <end position="146"/>
    </location>
</feature>
<dbReference type="InterPro" id="IPR050879">
    <property type="entry name" value="Acyltransferase_3"/>
</dbReference>
<feature type="transmembrane region" description="Helical" evidence="1">
    <location>
        <begin position="218"/>
        <end position="236"/>
    </location>
</feature>
<sequence length="370" mass="42278">MRYNLAKVITAENKTNLLATKQHFEILDGLRGVAAIVVVIYHFMEIVITNYNENFLSHGFLAVDFFFCLSGFVIAYAYDSRAPHIGITQFFKLRLIRLHPLVFIGSVLGLITFLVDPYSDLYEVYGFGKTLLLFLSSAFLIPYPAMPERYTNLFCLNAPAWSLFWEYIANIFYIFVLYRLGKKSLMALVFIGAVCLCYVAVNATNIGGGWGGQNFWDGGARVLFSFTAGMLVYRLNWIIKNKLGFLGMTALLLTAFLVPFNDKYNWITEPILVIFYFPLLVALGAGTTLNPSFKKVCNLSGEISYPLYMVHYPFLWIFLTYVEDVQPSTSLQWVVIPVSVLLLIVFSYLVMRFLDIPLRKYLKQKFLSNK</sequence>
<dbReference type="AlphaFoldDB" id="A0A1G7P3A9"/>
<protein>
    <submittedName>
        <fullName evidence="3">Peptidoglycan/LPS O-acetylase OafA/YrhL, contains acyltransferase and SGNH-hydrolase domains</fullName>
    </submittedName>
</protein>
<dbReference type="EMBL" id="FNCH01000001">
    <property type="protein sequence ID" value="SDF80788.1"/>
    <property type="molecule type" value="Genomic_DNA"/>
</dbReference>
<feature type="transmembrane region" description="Helical" evidence="1">
    <location>
        <begin position="98"/>
        <end position="115"/>
    </location>
</feature>
<feature type="transmembrane region" description="Helical" evidence="1">
    <location>
        <begin position="273"/>
        <end position="293"/>
    </location>
</feature>
<dbReference type="STRING" id="405671.SAMN05421827_101615"/>
<dbReference type="InterPro" id="IPR002656">
    <property type="entry name" value="Acyl_transf_3_dom"/>
</dbReference>
<keyword evidence="4" id="KW-1185">Reference proteome</keyword>
<evidence type="ECO:0000313" key="3">
    <source>
        <dbReference type="EMBL" id="SDF80788.1"/>
    </source>
</evidence>
<feature type="transmembrane region" description="Helical" evidence="1">
    <location>
        <begin position="243"/>
        <end position="261"/>
    </location>
</feature>
<feature type="transmembrane region" description="Helical" evidence="1">
    <location>
        <begin position="60"/>
        <end position="78"/>
    </location>
</feature>
<feature type="transmembrane region" description="Helical" evidence="1">
    <location>
        <begin position="185"/>
        <end position="206"/>
    </location>
</feature>
<dbReference type="GO" id="GO:0016747">
    <property type="term" value="F:acyltransferase activity, transferring groups other than amino-acyl groups"/>
    <property type="evidence" value="ECO:0007669"/>
    <property type="project" value="InterPro"/>
</dbReference>
<gene>
    <name evidence="3" type="ORF">SAMN05421827_101615</name>
</gene>
<keyword evidence="3" id="KW-0378">Hydrolase</keyword>
<evidence type="ECO:0000313" key="4">
    <source>
        <dbReference type="Proteomes" id="UP000199643"/>
    </source>
</evidence>
<organism evidence="3 4">
    <name type="scientific">Pedobacter terrae</name>
    <dbReference type="NCBI Taxonomy" id="405671"/>
    <lineage>
        <taxon>Bacteria</taxon>
        <taxon>Pseudomonadati</taxon>
        <taxon>Bacteroidota</taxon>
        <taxon>Sphingobacteriia</taxon>
        <taxon>Sphingobacteriales</taxon>
        <taxon>Sphingobacteriaceae</taxon>
        <taxon>Pedobacter</taxon>
    </lineage>
</organism>
<feature type="transmembrane region" description="Helical" evidence="1">
    <location>
        <begin position="305"/>
        <end position="322"/>
    </location>
</feature>
<dbReference type="GO" id="GO:0016787">
    <property type="term" value="F:hydrolase activity"/>
    <property type="evidence" value="ECO:0007669"/>
    <property type="project" value="UniProtKB-KW"/>
</dbReference>
<keyword evidence="1" id="KW-0812">Transmembrane</keyword>
<name>A0A1G7P3A9_9SPHI</name>
<feature type="transmembrane region" description="Helical" evidence="1">
    <location>
        <begin position="334"/>
        <end position="354"/>
    </location>
</feature>
<feature type="transmembrane region" description="Helical" evidence="1">
    <location>
        <begin position="158"/>
        <end position="178"/>
    </location>
</feature>
<keyword evidence="1" id="KW-0472">Membrane</keyword>
<keyword evidence="3" id="KW-0012">Acyltransferase</keyword>
<dbReference type="Pfam" id="PF01757">
    <property type="entry name" value="Acyl_transf_3"/>
    <property type="match status" value="1"/>
</dbReference>